<keyword evidence="5" id="KW-0645">Protease</keyword>
<evidence type="ECO:0000256" key="6">
    <source>
        <dbReference type="SAM" id="MobiDB-lite"/>
    </source>
</evidence>
<dbReference type="PANTHER" id="PTHR24252">
    <property type="entry name" value="ACROSIN-RELATED"/>
    <property type="match status" value="1"/>
</dbReference>
<dbReference type="PROSITE" id="PS00135">
    <property type="entry name" value="TRYPSIN_SER"/>
    <property type="match status" value="1"/>
</dbReference>
<comment type="caution">
    <text evidence="9">The sequence shown here is derived from an EMBL/GenBank/DDBJ whole genome shotgun (WGS) entry which is preliminary data.</text>
</comment>
<proteinExistence type="predicted"/>
<dbReference type="Gene3D" id="2.40.10.10">
    <property type="entry name" value="Trypsin-like serine proteases"/>
    <property type="match status" value="1"/>
</dbReference>
<keyword evidence="5" id="KW-0720">Serine protease</keyword>
<dbReference type="EC" id="3.4.21.10" evidence="2"/>
<name>A0AA39I8V5_9BILA</name>
<dbReference type="PRINTS" id="PR00722">
    <property type="entry name" value="CHYMOTRYPSIN"/>
</dbReference>
<evidence type="ECO:0000256" key="2">
    <source>
        <dbReference type="ARBA" id="ARBA00012050"/>
    </source>
</evidence>
<feature type="compositionally biased region" description="Low complexity" evidence="6">
    <location>
        <begin position="311"/>
        <end position="320"/>
    </location>
</feature>
<accession>A0AA39I8V5</accession>
<dbReference type="InterPro" id="IPR043504">
    <property type="entry name" value="Peptidase_S1_PA_chymotrypsin"/>
</dbReference>
<dbReference type="CDD" id="cd00190">
    <property type="entry name" value="Tryp_SPc"/>
    <property type="match status" value="1"/>
</dbReference>
<dbReference type="PROSITE" id="PS00134">
    <property type="entry name" value="TRYPSIN_HIS"/>
    <property type="match status" value="1"/>
</dbReference>
<comment type="catalytic activity">
    <reaction evidence="1">
        <text>Preferential cleavage: Arg-|-Xaa, Lys-|-Xaa.</text>
        <dbReference type="EC" id="3.4.21.10"/>
    </reaction>
</comment>
<dbReference type="GO" id="GO:0007340">
    <property type="term" value="P:acrosome reaction"/>
    <property type="evidence" value="ECO:0007669"/>
    <property type="project" value="TreeGrafter"/>
</dbReference>
<evidence type="ECO:0000256" key="5">
    <source>
        <dbReference type="RuleBase" id="RU363034"/>
    </source>
</evidence>
<evidence type="ECO:0000313" key="9">
    <source>
        <dbReference type="EMBL" id="KAK0418509.1"/>
    </source>
</evidence>
<feature type="region of interest" description="Disordered" evidence="6">
    <location>
        <begin position="303"/>
        <end position="328"/>
    </location>
</feature>
<keyword evidence="5" id="KW-0378">Hydrolase</keyword>
<dbReference type="InterPro" id="IPR001314">
    <property type="entry name" value="Peptidase_S1A"/>
</dbReference>
<dbReference type="GO" id="GO:0004252">
    <property type="term" value="F:serine-type endopeptidase activity"/>
    <property type="evidence" value="ECO:0007669"/>
    <property type="project" value="InterPro"/>
</dbReference>
<dbReference type="Proteomes" id="UP001175271">
    <property type="component" value="Unassembled WGS sequence"/>
</dbReference>
<organism evidence="9 10">
    <name type="scientific">Steinernema hermaphroditum</name>
    <dbReference type="NCBI Taxonomy" id="289476"/>
    <lineage>
        <taxon>Eukaryota</taxon>
        <taxon>Metazoa</taxon>
        <taxon>Ecdysozoa</taxon>
        <taxon>Nematoda</taxon>
        <taxon>Chromadorea</taxon>
        <taxon>Rhabditida</taxon>
        <taxon>Tylenchina</taxon>
        <taxon>Panagrolaimomorpha</taxon>
        <taxon>Strongyloidoidea</taxon>
        <taxon>Steinernematidae</taxon>
        <taxon>Steinernema</taxon>
    </lineage>
</organism>
<keyword evidence="4" id="KW-1015">Disulfide bond</keyword>
<evidence type="ECO:0000256" key="3">
    <source>
        <dbReference type="ARBA" id="ARBA00017161"/>
    </source>
</evidence>
<dbReference type="InterPro" id="IPR018114">
    <property type="entry name" value="TRYPSIN_HIS"/>
</dbReference>
<dbReference type="InterPro" id="IPR033116">
    <property type="entry name" value="TRYPSIN_SER"/>
</dbReference>
<evidence type="ECO:0000256" key="1">
    <source>
        <dbReference type="ARBA" id="ARBA00001656"/>
    </source>
</evidence>
<feature type="chain" id="PRO_5041243114" description="Acrosin" evidence="7">
    <location>
        <begin position="17"/>
        <end position="328"/>
    </location>
</feature>
<dbReference type="AlphaFoldDB" id="A0AA39I8V5"/>
<evidence type="ECO:0000256" key="7">
    <source>
        <dbReference type="SAM" id="SignalP"/>
    </source>
</evidence>
<dbReference type="SMART" id="SM00020">
    <property type="entry name" value="Tryp_SPc"/>
    <property type="match status" value="1"/>
</dbReference>
<gene>
    <name evidence="9" type="ORF">QR680_013601</name>
</gene>
<evidence type="ECO:0000313" key="10">
    <source>
        <dbReference type="Proteomes" id="UP001175271"/>
    </source>
</evidence>
<evidence type="ECO:0000259" key="8">
    <source>
        <dbReference type="PROSITE" id="PS50240"/>
    </source>
</evidence>
<sequence length="328" mass="35667">MRTIPVLLVLVASALALPFGEVNHVVRVIAEPSALPASHTEFREEVLRALNPNTTELVYGGSPAPPGAFPQQVFISYRANDGKSYICGGSLLSTTHVLTAAHCTVDMVSAKIMAGGVDITSRSGNTQWRNANRIVSHGQYDPARYYNDIAVIEFSPALVENRDIQLTKIVEDDAELVKKTAALVTGYGVYHWQAQDDGISSDELLYSTVSLFPFKYCNTVWYRRLRDSQVCAGAKDKGAGPGDSGGPLLVSHNKQLYQVGLTSYGTNDQDDDEHHQDRWPTIFTRVSSFCDFIDRATDGAAKCGRIDDNGPTPASTTAPCTPKPRRSG</sequence>
<dbReference type="GO" id="GO:0006508">
    <property type="term" value="P:proteolysis"/>
    <property type="evidence" value="ECO:0007669"/>
    <property type="project" value="UniProtKB-KW"/>
</dbReference>
<dbReference type="InterPro" id="IPR009003">
    <property type="entry name" value="Peptidase_S1_PA"/>
</dbReference>
<feature type="domain" description="Peptidase S1" evidence="8">
    <location>
        <begin position="58"/>
        <end position="298"/>
    </location>
</feature>
<dbReference type="PROSITE" id="PS50240">
    <property type="entry name" value="TRYPSIN_DOM"/>
    <property type="match status" value="1"/>
</dbReference>
<evidence type="ECO:0000256" key="4">
    <source>
        <dbReference type="ARBA" id="ARBA00023157"/>
    </source>
</evidence>
<dbReference type="InterPro" id="IPR001254">
    <property type="entry name" value="Trypsin_dom"/>
</dbReference>
<keyword evidence="10" id="KW-1185">Reference proteome</keyword>
<feature type="signal peptide" evidence="7">
    <location>
        <begin position="1"/>
        <end position="16"/>
    </location>
</feature>
<reference evidence="9" key="1">
    <citation type="submission" date="2023-06" db="EMBL/GenBank/DDBJ databases">
        <title>Genomic analysis of the entomopathogenic nematode Steinernema hermaphroditum.</title>
        <authorList>
            <person name="Schwarz E.M."/>
            <person name="Heppert J.K."/>
            <person name="Baniya A."/>
            <person name="Schwartz H.T."/>
            <person name="Tan C.-H."/>
            <person name="Antoshechkin I."/>
            <person name="Sternberg P.W."/>
            <person name="Goodrich-Blair H."/>
            <person name="Dillman A.R."/>
        </authorList>
    </citation>
    <scope>NUCLEOTIDE SEQUENCE</scope>
    <source>
        <strain evidence="9">PS9179</strain>
        <tissue evidence="9">Whole animal</tissue>
    </source>
</reference>
<dbReference type="EMBL" id="JAUCMV010000002">
    <property type="protein sequence ID" value="KAK0418509.1"/>
    <property type="molecule type" value="Genomic_DNA"/>
</dbReference>
<dbReference type="SUPFAM" id="SSF50494">
    <property type="entry name" value="Trypsin-like serine proteases"/>
    <property type="match status" value="1"/>
</dbReference>
<keyword evidence="7" id="KW-0732">Signal</keyword>
<protein>
    <recommendedName>
        <fullName evidence="3">Acrosin</fullName>
        <ecNumber evidence="2">3.4.21.10</ecNumber>
    </recommendedName>
</protein>
<dbReference type="PANTHER" id="PTHR24252:SF8">
    <property type="entry name" value="ACROSIN"/>
    <property type="match status" value="1"/>
</dbReference>
<dbReference type="Pfam" id="PF00089">
    <property type="entry name" value="Trypsin"/>
    <property type="match status" value="1"/>
</dbReference>